<dbReference type="Proteomes" id="UP000582659">
    <property type="component" value="Unassembled WGS sequence"/>
</dbReference>
<name>A0A811LZW2_BURXY</name>
<protein>
    <submittedName>
        <fullName evidence="1">(pine wood nematode) hypothetical protein</fullName>
    </submittedName>
</protein>
<dbReference type="EMBL" id="CAJFCV020000006">
    <property type="protein sequence ID" value="CAG9129470.1"/>
    <property type="molecule type" value="Genomic_DNA"/>
</dbReference>
<keyword evidence="2" id="KW-1185">Reference proteome</keyword>
<organism evidence="1 2">
    <name type="scientific">Bursaphelenchus xylophilus</name>
    <name type="common">Pinewood nematode worm</name>
    <name type="synonym">Aphelenchoides xylophilus</name>
    <dbReference type="NCBI Taxonomy" id="6326"/>
    <lineage>
        <taxon>Eukaryota</taxon>
        <taxon>Metazoa</taxon>
        <taxon>Ecdysozoa</taxon>
        <taxon>Nematoda</taxon>
        <taxon>Chromadorea</taxon>
        <taxon>Rhabditida</taxon>
        <taxon>Tylenchina</taxon>
        <taxon>Tylenchomorpha</taxon>
        <taxon>Aphelenchoidea</taxon>
        <taxon>Aphelenchoididae</taxon>
        <taxon>Bursaphelenchus</taxon>
    </lineage>
</organism>
<evidence type="ECO:0000313" key="2">
    <source>
        <dbReference type="Proteomes" id="UP000659654"/>
    </source>
</evidence>
<comment type="caution">
    <text evidence="1">The sequence shown here is derived from an EMBL/GenBank/DDBJ whole genome shotgun (WGS) entry which is preliminary data.</text>
</comment>
<accession>A0A811LZW2</accession>
<sequence>MVMQYQIVTKHGCNPGNKSGPKFPSPALQGSGEGNILGTRVSQVTGGDTFPRTTIKLKAIHLGKSGVMVKAELVFQRAEPLPYILEIYVLSLRM</sequence>
<gene>
    <name evidence="1" type="ORF">BXYJ_LOCUS14068</name>
</gene>
<dbReference type="EMBL" id="CAJFDI010000006">
    <property type="protein sequence ID" value="CAD5233977.1"/>
    <property type="molecule type" value="Genomic_DNA"/>
</dbReference>
<evidence type="ECO:0000313" key="1">
    <source>
        <dbReference type="EMBL" id="CAD5233977.1"/>
    </source>
</evidence>
<dbReference type="Proteomes" id="UP000659654">
    <property type="component" value="Unassembled WGS sequence"/>
</dbReference>
<dbReference type="AlphaFoldDB" id="A0A811LZW2"/>
<proteinExistence type="predicted"/>
<reference evidence="1" key="1">
    <citation type="submission" date="2020-09" db="EMBL/GenBank/DDBJ databases">
        <authorList>
            <person name="Kikuchi T."/>
        </authorList>
    </citation>
    <scope>NUCLEOTIDE SEQUENCE</scope>
    <source>
        <strain evidence="1">Ka4C1</strain>
    </source>
</reference>